<feature type="transmembrane region" description="Helical" evidence="1">
    <location>
        <begin position="116"/>
        <end position="133"/>
    </location>
</feature>
<keyword evidence="1" id="KW-0812">Transmembrane</keyword>
<sequence>MWCAPCGGIHGGAASFGSRSGGQHHLRKKHSRNMKIHKTMSNDVGGRVLLRPKPYVVAYYCLLYPWGTFWWFLDLGQQTLFGLDGNLAFYLHFFDAVFLIRFDLGKSARRVAPLRILDVISRCSLALIIFAIINEPQH</sequence>
<evidence type="ECO:0000313" key="2">
    <source>
        <dbReference type="EMBL" id="PWZ04293.1"/>
    </source>
</evidence>
<keyword evidence="1" id="KW-1133">Transmembrane helix</keyword>
<organism evidence="2 4">
    <name type="scientific">Zea mays</name>
    <name type="common">Maize</name>
    <dbReference type="NCBI Taxonomy" id="4577"/>
    <lineage>
        <taxon>Eukaryota</taxon>
        <taxon>Viridiplantae</taxon>
        <taxon>Streptophyta</taxon>
        <taxon>Embryophyta</taxon>
        <taxon>Tracheophyta</taxon>
        <taxon>Spermatophyta</taxon>
        <taxon>Magnoliopsida</taxon>
        <taxon>Liliopsida</taxon>
        <taxon>Poales</taxon>
        <taxon>Poaceae</taxon>
        <taxon>PACMAD clade</taxon>
        <taxon>Panicoideae</taxon>
        <taxon>Andropogonodae</taxon>
        <taxon>Andropogoneae</taxon>
        <taxon>Tripsacinae</taxon>
        <taxon>Zea</taxon>
    </lineage>
</organism>
<comment type="caution">
    <text evidence="2">The sequence shown here is derived from an EMBL/GenBank/DDBJ whole genome shotgun (WGS) entry which is preliminary data.</text>
</comment>
<dbReference type="AlphaFoldDB" id="A0A3L6D804"/>
<proteinExistence type="predicted"/>
<protein>
    <submittedName>
        <fullName evidence="2">Uncharacterized protein</fullName>
    </submittedName>
</protein>
<accession>A0A3L6D804</accession>
<dbReference type="EMBL" id="NCVQ01000009">
    <property type="protein sequence ID" value="PWZ10181.1"/>
    <property type="molecule type" value="Genomic_DNA"/>
</dbReference>
<evidence type="ECO:0000313" key="3">
    <source>
        <dbReference type="EMBL" id="PWZ10181.1"/>
    </source>
</evidence>
<evidence type="ECO:0000256" key="1">
    <source>
        <dbReference type="SAM" id="Phobius"/>
    </source>
</evidence>
<dbReference type="Proteomes" id="UP000251960">
    <property type="component" value="Chromosome 8"/>
</dbReference>
<reference evidence="2 4" key="1">
    <citation type="journal article" date="2018" name="Nat. Genet.">
        <title>Extensive intraspecific gene order and gene structural variations between Mo17 and other maize genomes.</title>
        <authorList>
            <person name="Sun S."/>
            <person name="Zhou Y."/>
            <person name="Chen J."/>
            <person name="Shi J."/>
            <person name="Zhao H."/>
            <person name="Zhao H."/>
            <person name="Song W."/>
            <person name="Zhang M."/>
            <person name="Cui Y."/>
            <person name="Dong X."/>
            <person name="Liu H."/>
            <person name="Ma X."/>
            <person name="Jiao Y."/>
            <person name="Wang B."/>
            <person name="Wei X."/>
            <person name="Stein J.C."/>
            <person name="Glaubitz J.C."/>
            <person name="Lu F."/>
            <person name="Yu G."/>
            <person name="Liang C."/>
            <person name="Fengler K."/>
            <person name="Li B."/>
            <person name="Rafalski A."/>
            <person name="Schnable P.S."/>
            <person name="Ware D.H."/>
            <person name="Buckler E.S."/>
            <person name="Lai J."/>
        </authorList>
    </citation>
    <scope>NUCLEOTIDE SEQUENCE [LARGE SCALE GENOMIC DNA]</scope>
    <source>
        <strain evidence="4">cv. Missouri 17</strain>
        <tissue evidence="2">Seedling</tissue>
    </source>
</reference>
<name>A0A3L6D804_MAIZE</name>
<dbReference type="EMBL" id="NCVQ01000565">
    <property type="protein sequence ID" value="PWZ04293.1"/>
    <property type="molecule type" value="Genomic_DNA"/>
</dbReference>
<accession>A0A3L6DRH9</accession>
<feature type="transmembrane region" description="Helical" evidence="1">
    <location>
        <begin position="55"/>
        <end position="73"/>
    </location>
</feature>
<gene>
    <name evidence="2" type="ORF">Zm00014a_029777</name>
    <name evidence="3" type="ORF">Zm00014a_040549</name>
</gene>
<evidence type="ECO:0000313" key="4">
    <source>
        <dbReference type="Proteomes" id="UP000251960"/>
    </source>
</evidence>
<keyword evidence="1" id="KW-0472">Membrane</keyword>
<feature type="transmembrane region" description="Helical" evidence="1">
    <location>
        <begin position="85"/>
        <end position="104"/>
    </location>
</feature>